<evidence type="ECO:0000313" key="14">
    <source>
        <dbReference type="Proteomes" id="UP001424459"/>
    </source>
</evidence>
<dbReference type="InterPro" id="IPR036942">
    <property type="entry name" value="Beta-barrel_TonB_sf"/>
</dbReference>
<comment type="subcellular location">
    <subcellularLocation>
        <location evidence="1 8">Cell outer membrane</location>
        <topology evidence="1 8">Multi-pass membrane protein</topology>
    </subcellularLocation>
</comment>
<feature type="domain" description="TonB-dependent receptor-like beta-barrel" evidence="11">
    <location>
        <begin position="432"/>
        <end position="979"/>
    </location>
</feature>
<feature type="domain" description="TonB-dependent receptor plug" evidence="12">
    <location>
        <begin position="82"/>
        <end position="189"/>
    </location>
</feature>
<comment type="caution">
    <text evidence="13">The sequence shown here is derived from an EMBL/GenBank/DDBJ whole genome shotgun (WGS) entry which is preliminary data.</text>
</comment>
<evidence type="ECO:0000256" key="3">
    <source>
        <dbReference type="ARBA" id="ARBA00022452"/>
    </source>
</evidence>
<evidence type="ECO:0000256" key="5">
    <source>
        <dbReference type="ARBA" id="ARBA00023077"/>
    </source>
</evidence>
<reference evidence="14" key="1">
    <citation type="journal article" date="2019" name="Int. J. Syst. Evol. Microbiol.">
        <title>The Global Catalogue of Microorganisms (GCM) 10K type strain sequencing project: providing services to taxonomists for standard genome sequencing and annotation.</title>
        <authorList>
            <consortium name="The Broad Institute Genomics Platform"/>
            <consortium name="The Broad Institute Genome Sequencing Center for Infectious Disease"/>
            <person name="Wu L."/>
            <person name="Ma J."/>
        </authorList>
    </citation>
    <scope>NUCLEOTIDE SEQUENCE [LARGE SCALE GENOMIC DNA]</scope>
    <source>
        <strain evidence="14">JCM 17564</strain>
    </source>
</reference>
<keyword evidence="14" id="KW-1185">Reference proteome</keyword>
<evidence type="ECO:0000256" key="4">
    <source>
        <dbReference type="ARBA" id="ARBA00022692"/>
    </source>
</evidence>
<evidence type="ECO:0000256" key="8">
    <source>
        <dbReference type="PROSITE-ProRule" id="PRU01360"/>
    </source>
</evidence>
<evidence type="ECO:0000256" key="7">
    <source>
        <dbReference type="ARBA" id="ARBA00023237"/>
    </source>
</evidence>
<dbReference type="Gene3D" id="2.40.170.20">
    <property type="entry name" value="TonB-dependent receptor, beta-barrel domain"/>
    <property type="match status" value="1"/>
</dbReference>
<gene>
    <name evidence="13" type="ORF">GCM10022281_10320</name>
</gene>
<dbReference type="Pfam" id="PF00593">
    <property type="entry name" value="TonB_dep_Rec_b-barrel"/>
    <property type="match status" value="1"/>
</dbReference>
<evidence type="ECO:0000256" key="6">
    <source>
        <dbReference type="ARBA" id="ARBA00023136"/>
    </source>
</evidence>
<dbReference type="InterPro" id="IPR000531">
    <property type="entry name" value="Beta-barrel_TonB"/>
</dbReference>
<protein>
    <submittedName>
        <fullName evidence="13">TonB-dependent receptor</fullName>
    </submittedName>
</protein>
<dbReference type="Proteomes" id="UP001424459">
    <property type="component" value="Unassembled WGS sequence"/>
</dbReference>
<dbReference type="InterPro" id="IPR037066">
    <property type="entry name" value="Plug_dom_sf"/>
</dbReference>
<evidence type="ECO:0000256" key="2">
    <source>
        <dbReference type="ARBA" id="ARBA00022448"/>
    </source>
</evidence>
<dbReference type="SUPFAM" id="SSF56935">
    <property type="entry name" value="Porins"/>
    <property type="match status" value="1"/>
</dbReference>
<organism evidence="13 14">
    <name type="scientific">Sphingomonas rosea</name>
    <dbReference type="NCBI Taxonomy" id="335605"/>
    <lineage>
        <taxon>Bacteria</taxon>
        <taxon>Pseudomonadati</taxon>
        <taxon>Pseudomonadota</taxon>
        <taxon>Alphaproteobacteria</taxon>
        <taxon>Sphingomonadales</taxon>
        <taxon>Sphingomonadaceae</taxon>
        <taxon>Sphingomonas</taxon>
    </lineage>
</organism>
<evidence type="ECO:0000256" key="9">
    <source>
        <dbReference type="RuleBase" id="RU003357"/>
    </source>
</evidence>
<feature type="signal peptide" evidence="10">
    <location>
        <begin position="1"/>
        <end position="29"/>
    </location>
</feature>
<dbReference type="RefSeq" id="WP_344695961.1">
    <property type="nucleotide sequence ID" value="NZ_BAABBR010000001.1"/>
</dbReference>
<sequence length="1021" mass="109280">MKVTDFRSKLLTTSAVLAGSLLISTQAFAQTAPAPAPEPGVAPKENSEAVDKAKAEQATDATPEQELVVTGTRITNPNLVQSSPVQVIGEGEIQLQQVTSAEELLHDLPGQVPSLNQNVNNGGSGAAFINLRGLGSNRNLVLLDGQRIVPVDLVARTDLNQIPLALIERVDVFTGGASTVYGADAVSGVVNFVTKRNFSGVDLDLGSGISERGDGRFIRGALTFGTNFADNRGNVVLSSGYTDTKPIYYDYRDYSRVATSSATGLPQGSDTAVPLSIRNGGAAFTQLNTTTGLLGPRASTYNTNPLNLLQTPLTRYNVFGKARYEFSDKLEVYMTGMWTKSKVVFNAAPTGIFGNNVFVPVSNGYLAQNIPLRNQLCGLVDSNPNVNGVQTLTQAECDAAAAATSPTSAAYRELLLTADRRFVEDGPRVTTYNFNTFQFTGGARGPLTSTLNWDVWVGYGESNRTTSATSGLLANVQQALRATNTTTCTVTTNSCVPLNIFGPQGSITQAQLAFIKATTYNFVDTNLTQAQASISGDLGFALPWATQPVGISAGLEYRKYFGFSRGDAISAVPGAVLGAGAAALPQQGTYYTKEAYAEAIVPLIENRPFFNNLTLEFGGRVADYNLTGKNYTYKIGGSWSPVRDLKIRAMYTRAARAANLSELYQPQVVALSNLTTDPCQGQITNAAGTNYNATLAGSTALQQLCVATGVPQSIIGTGAIPAPSSGQIQTTQGGNPLLEPEIAKTFTVGAVLQPRFVPNFALTVDYYNIDVERAITNPTVNDIISGCYGAGNPNFSATNLFCTLVKRNTATGRLDGEATTTPGLQLALSNQGFLQTRGVDVTANYRQDLGSFGRLSFAFQGNRTFRSTFKAIPSPLSPLRECTGFYSASCQPIQPKISWSLRTTLSWLNGLDTSLNWRHISKARIEPRTCINDPALSCGPLASTIFDAYERIPAYDYFDLSNRFQATDHMTFTFTVQNLLDKQPPFVGNTVGATAFNGGNTFPSNYDVVGRNYRVGVNLKF</sequence>
<dbReference type="PROSITE" id="PS52016">
    <property type="entry name" value="TONB_DEPENDENT_REC_3"/>
    <property type="match status" value="1"/>
</dbReference>
<keyword evidence="3 8" id="KW-1134">Transmembrane beta strand</keyword>
<keyword evidence="10" id="KW-0732">Signal</keyword>
<dbReference type="InterPro" id="IPR039426">
    <property type="entry name" value="TonB-dep_rcpt-like"/>
</dbReference>
<accession>A0ABP7TX69</accession>
<keyword evidence="2 8" id="KW-0813">Transport</keyword>
<dbReference type="InterPro" id="IPR012910">
    <property type="entry name" value="Plug_dom"/>
</dbReference>
<evidence type="ECO:0000259" key="12">
    <source>
        <dbReference type="Pfam" id="PF07715"/>
    </source>
</evidence>
<dbReference type="PANTHER" id="PTHR47234">
    <property type="match status" value="1"/>
</dbReference>
<evidence type="ECO:0000259" key="11">
    <source>
        <dbReference type="Pfam" id="PF00593"/>
    </source>
</evidence>
<feature type="chain" id="PRO_5046576810" evidence="10">
    <location>
        <begin position="30"/>
        <end position="1021"/>
    </location>
</feature>
<keyword evidence="7 8" id="KW-0998">Cell outer membrane</keyword>
<dbReference type="Pfam" id="PF07715">
    <property type="entry name" value="Plug"/>
    <property type="match status" value="1"/>
</dbReference>
<evidence type="ECO:0000256" key="10">
    <source>
        <dbReference type="SAM" id="SignalP"/>
    </source>
</evidence>
<keyword evidence="4 8" id="KW-0812">Transmembrane</keyword>
<keyword evidence="5 9" id="KW-0798">TonB box</keyword>
<name>A0ABP7TX69_9SPHN</name>
<dbReference type="PANTHER" id="PTHR47234:SF2">
    <property type="entry name" value="TONB-DEPENDENT RECEPTOR"/>
    <property type="match status" value="1"/>
</dbReference>
<evidence type="ECO:0000313" key="13">
    <source>
        <dbReference type="EMBL" id="GAA4032601.1"/>
    </source>
</evidence>
<proteinExistence type="inferred from homology"/>
<keyword evidence="13" id="KW-0675">Receptor</keyword>
<keyword evidence="6 8" id="KW-0472">Membrane</keyword>
<dbReference type="EMBL" id="BAABBR010000001">
    <property type="protein sequence ID" value="GAA4032601.1"/>
    <property type="molecule type" value="Genomic_DNA"/>
</dbReference>
<dbReference type="Gene3D" id="2.170.130.10">
    <property type="entry name" value="TonB-dependent receptor, plug domain"/>
    <property type="match status" value="1"/>
</dbReference>
<comment type="similarity">
    <text evidence="8 9">Belongs to the TonB-dependent receptor family.</text>
</comment>
<evidence type="ECO:0000256" key="1">
    <source>
        <dbReference type="ARBA" id="ARBA00004571"/>
    </source>
</evidence>